<keyword evidence="2" id="KW-1185">Reference proteome</keyword>
<dbReference type="AlphaFoldDB" id="A0A1G9UUL9"/>
<dbReference type="Proteomes" id="UP000199341">
    <property type="component" value="Unassembled WGS sequence"/>
</dbReference>
<proteinExistence type="predicted"/>
<protein>
    <submittedName>
        <fullName evidence="1">Uncharacterized protein</fullName>
    </submittedName>
</protein>
<gene>
    <name evidence="1" type="ORF">SAMN05216259_1011</name>
</gene>
<accession>A0A1G9UUL9</accession>
<organism evidence="1 2">
    <name type="scientific">Actinacidiphila guanduensis</name>
    <dbReference type="NCBI Taxonomy" id="310781"/>
    <lineage>
        <taxon>Bacteria</taxon>
        <taxon>Bacillati</taxon>
        <taxon>Actinomycetota</taxon>
        <taxon>Actinomycetes</taxon>
        <taxon>Kitasatosporales</taxon>
        <taxon>Streptomycetaceae</taxon>
        <taxon>Actinacidiphila</taxon>
    </lineage>
</organism>
<dbReference type="STRING" id="310781.SAMN05216259_1011"/>
<reference evidence="1 2" key="1">
    <citation type="submission" date="2016-10" db="EMBL/GenBank/DDBJ databases">
        <authorList>
            <person name="de Groot N.N."/>
        </authorList>
    </citation>
    <scope>NUCLEOTIDE SEQUENCE [LARGE SCALE GENOMIC DNA]</scope>
    <source>
        <strain evidence="1 2">CGMCC 4.2022</strain>
    </source>
</reference>
<evidence type="ECO:0000313" key="1">
    <source>
        <dbReference type="EMBL" id="SDM63613.1"/>
    </source>
</evidence>
<dbReference type="EMBL" id="FNIE01000001">
    <property type="protein sequence ID" value="SDM63613.1"/>
    <property type="molecule type" value="Genomic_DNA"/>
</dbReference>
<evidence type="ECO:0000313" key="2">
    <source>
        <dbReference type="Proteomes" id="UP000199341"/>
    </source>
</evidence>
<sequence length="122" mass="13472">MRRRTGAPAHRRTGLTGLPPLAIVPAGAGPTALTNWMRAVAGLSREHWAPRRGTSSYHGVNREGDFYPFYLDFAGRIPLVMTTLDRLKEHGLSGPVWLRIDGYRPAEGQPLLQALADIRPYA</sequence>
<name>A0A1G9UUL9_9ACTN</name>
<feature type="non-terminal residue" evidence="1">
    <location>
        <position position="122"/>
    </location>
</feature>